<dbReference type="Gene3D" id="2.20.200.10">
    <property type="entry name" value="Outer membrane efflux proteins (OEP)"/>
    <property type="match status" value="1"/>
</dbReference>
<evidence type="ECO:0000256" key="1">
    <source>
        <dbReference type="ARBA" id="ARBA00004459"/>
    </source>
</evidence>
<dbReference type="Pfam" id="PF02321">
    <property type="entry name" value="OEP"/>
    <property type="match status" value="2"/>
</dbReference>
<dbReference type="SUPFAM" id="SSF56954">
    <property type="entry name" value="Outer membrane efflux proteins (OEP)"/>
    <property type="match status" value="2"/>
</dbReference>
<dbReference type="EMBL" id="CAADIW010000007">
    <property type="protein sequence ID" value="VFS16492.1"/>
    <property type="molecule type" value="Genomic_DNA"/>
</dbReference>
<keyword evidence="4" id="KW-0449">Lipoprotein</keyword>
<evidence type="ECO:0000313" key="4">
    <source>
        <dbReference type="EMBL" id="VFS16492.1"/>
    </source>
</evidence>
<dbReference type="InterPro" id="IPR003423">
    <property type="entry name" value="OMP_efflux"/>
</dbReference>
<dbReference type="PANTHER" id="PTHR30203">
    <property type="entry name" value="OUTER MEMBRANE CATION EFFLUX PROTEIN"/>
    <property type="match status" value="1"/>
</dbReference>
<reference evidence="4 5" key="1">
    <citation type="submission" date="2019-03" db="EMBL/GenBank/DDBJ databases">
        <authorList>
            <consortium name="Pathogen Informatics"/>
        </authorList>
    </citation>
    <scope>NUCLEOTIDE SEQUENCE [LARGE SCALE GENOMIC DNA]</scope>
    <source>
        <strain evidence="4 5">NCTC12126</strain>
    </source>
</reference>
<protein>
    <submittedName>
        <fullName evidence="4">NodT family RND efflux system outer membrane lipoprotein</fullName>
    </submittedName>
</protein>
<comment type="similarity">
    <text evidence="2">Belongs to the outer membrane factor (OMF) (TC 1.B.17) family.</text>
</comment>
<comment type="subcellular location">
    <subcellularLocation>
        <location evidence="1">Cell outer membrane</location>
        <topology evidence="1">Lipid-anchor</topology>
    </subcellularLocation>
</comment>
<dbReference type="GO" id="GO:0009279">
    <property type="term" value="C:cell outer membrane"/>
    <property type="evidence" value="ECO:0007669"/>
    <property type="project" value="UniProtKB-SubCell"/>
</dbReference>
<proteinExistence type="inferred from homology"/>
<evidence type="ECO:0000313" key="5">
    <source>
        <dbReference type="Proteomes" id="UP000351155"/>
    </source>
</evidence>
<dbReference type="Proteomes" id="UP000351155">
    <property type="component" value="Unassembled WGS sequence"/>
</dbReference>
<dbReference type="InterPro" id="IPR010131">
    <property type="entry name" value="MdtP/NodT-like"/>
</dbReference>
<dbReference type="PROSITE" id="PS51257">
    <property type="entry name" value="PROKAR_LIPOPROTEIN"/>
    <property type="match status" value="1"/>
</dbReference>
<keyword evidence="3" id="KW-0732">Signal</keyword>
<dbReference type="GO" id="GO:0015562">
    <property type="term" value="F:efflux transmembrane transporter activity"/>
    <property type="evidence" value="ECO:0007669"/>
    <property type="project" value="InterPro"/>
</dbReference>
<gene>
    <name evidence="4" type="primary">oprM_1</name>
    <name evidence="4" type="ORF">NCTC12126_01294</name>
</gene>
<feature type="signal peptide" evidence="3">
    <location>
        <begin position="1"/>
        <end position="21"/>
    </location>
</feature>
<dbReference type="AlphaFoldDB" id="A0A484WZG3"/>
<sequence length="381" mass="41800">MIHRRLHPLMIMMLLVGCAVGPDYQQPAPPPSSHWNDKGDGEVKSKTVSAATNPRWWKTFGSPQLDSLVERAIAGNLSLQQTVLRIAGAREQIKQAGGAFYPAVNGNLQATRQQLGLEGELKSHGVYDQLDNVDPQLRGALGPLTQPINLYQGSFDAQWEIDLWGKVRRQVEAAEAQQRVAIEQRNDALVSLEAEVARAWLQLRGAQSIIATLNTQIGERTADAGAYRQPSARRAFTADGCGECPCAAGQPGGAAAAVSGTGTPGDERPGHSARQNLRARWTQSCSRHSRCPRCRILSRRAFRQRWRARRPDVRQAEAQLHAATAEIGVSVAELFPSFTLSGQFGLRNSETNWLTDWSSHFYSFGRRFPFPSSRGGGWSPA</sequence>
<evidence type="ECO:0000256" key="2">
    <source>
        <dbReference type="ARBA" id="ARBA00007613"/>
    </source>
</evidence>
<evidence type="ECO:0000256" key="3">
    <source>
        <dbReference type="SAM" id="SignalP"/>
    </source>
</evidence>
<dbReference type="PANTHER" id="PTHR30203:SF25">
    <property type="entry name" value="OUTER MEMBRANE PROTEIN-RELATED"/>
    <property type="match status" value="1"/>
</dbReference>
<name>A0A484WZG3_9ENTR</name>
<feature type="chain" id="PRO_5019732323" evidence="3">
    <location>
        <begin position="22"/>
        <end position="381"/>
    </location>
</feature>
<dbReference type="Gene3D" id="1.20.1600.10">
    <property type="entry name" value="Outer membrane efflux proteins (OEP)"/>
    <property type="match status" value="1"/>
</dbReference>
<organism evidence="4 5">
    <name type="scientific">Enterobacter cancerogenus</name>
    <dbReference type="NCBI Taxonomy" id="69218"/>
    <lineage>
        <taxon>Bacteria</taxon>
        <taxon>Pseudomonadati</taxon>
        <taxon>Pseudomonadota</taxon>
        <taxon>Gammaproteobacteria</taxon>
        <taxon>Enterobacterales</taxon>
        <taxon>Enterobacteriaceae</taxon>
        <taxon>Enterobacter</taxon>
        <taxon>Enterobacter cloacae complex</taxon>
    </lineage>
</organism>
<accession>A0A484WZG3</accession>